<evidence type="ECO:0000256" key="6">
    <source>
        <dbReference type="ARBA" id="ARBA00023235"/>
    </source>
</evidence>
<dbReference type="GO" id="GO:0003755">
    <property type="term" value="F:peptidyl-prolyl cis-trans isomerase activity"/>
    <property type="evidence" value="ECO:0007669"/>
    <property type="project" value="UniProtKB-UniRule"/>
</dbReference>
<evidence type="ECO:0000256" key="2">
    <source>
        <dbReference type="ARBA" id="ARBA00022737"/>
    </source>
</evidence>
<keyword evidence="2 7" id="KW-0677">Repeat</keyword>
<comment type="caution">
    <text evidence="9">The sequence shown here is derived from an EMBL/GenBank/DDBJ whole genome shotgun (WGS) entry which is preliminary data.</text>
</comment>
<dbReference type="Proteomes" id="UP000190896">
    <property type="component" value="Unassembled WGS sequence"/>
</dbReference>
<dbReference type="SUPFAM" id="SSF109998">
    <property type="entry name" value="Triger factor/SurA peptide-binding domain-like"/>
    <property type="match status" value="1"/>
</dbReference>
<comment type="function">
    <text evidence="7">Chaperone involved in the correct folding and assembly of outer membrane proteins. Recognizes specific patterns of aromatic residues and the orientation of their side chains, which are found more frequently in integral outer membrane proteins. May act in both early periplasmic and late outer membrane-associated steps of protein maturation.</text>
</comment>
<evidence type="ECO:0000259" key="8">
    <source>
        <dbReference type="PROSITE" id="PS50198"/>
    </source>
</evidence>
<dbReference type="AlphaFoldDB" id="A0A1T2KY88"/>
<dbReference type="RefSeq" id="WP_078485625.1">
    <property type="nucleotide sequence ID" value="NZ_MPRJ01000002.1"/>
</dbReference>
<evidence type="ECO:0000313" key="10">
    <source>
        <dbReference type="Proteomes" id="UP000190896"/>
    </source>
</evidence>
<feature type="domain" description="PpiC" evidence="8">
    <location>
        <begin position="171"/>
        <end position="272"/>
    </location>
</feature>
<protein>
    <recommendedName>
        <fullName evidence="7">Chaperone SurA</fullName>
    </recommendedName>
    <alternativeName>
        <fullName evidence="7">Peptidyl-prolyl cis-trans isomerase SurA</fullName>
        <shortName evidence="7">PPIase SurA</shortName>
        <ecNumber evidence="7">5.2.1.8</ecNumber>
    </alternativeName>
    <alternativeName>
        <fullName evidence="7">Rotamase SurA</fullName>
    </alternativeName>
</protein>
<keyword evidence="3 7" id="KW-0574">Periplasm</keyword>
<comment type="domain">
    <text evidence="7">The PPIase activity resides only in the second parvulin domain. The N-terminal region and the C-terminal tail are necessary and sufficient for the chaperone activity of SurA. The PPIase activity is dispensable for SurA to function as a chaperone. The N-terminal region and the C-terminal tail are also required for porin recognition.</text>
</comment>
<dbReference type="InterPro" id="IPR015391">
    <property type="entry name" value="SurA_N"/>
</dbReference>
<dbReference type="InterPro" id="IPR023058">
    <property type="entry name" value="PPIase_PpiC_CS"/>
</dbReference>
<dbReference type="SUPFAM" id="SSF54534">
    <property type="entry name" value="FKBP-like"/>
    <property type="match status" value="2"/>
</dbReference>
<keyword evidence="4 7" id="KW-0697">Rotamase</keyword>
<dbReference type="Gene3D" id="1.10.4030.10">
    <property type="entry name" value="Porin chaperone SurA, peptide-binding domain"/>
    <property type="match status" value="1"/>
</dbReference>
<keyword evidence="5 7" id="KW-0143">Chaperone</keyword>
<organism evidence="9 10">
    <name type="scientific">Solemya velesiana gill symbiont</name>
    <dbReference type="NCBI Taxonomy" id="1918948"/>
    <lineage>
        <taxon>Bacteria</taxon>
        <taxon>Pseudomonadati</taxon>
        <taxon>Pseudomonadota</taxon>
        <taxon>Gammaproteobacteria</taxon>
        <taxon>sulfur-oxidizing symbionts</taxon>
    </lineage>
</organism>
<evidence type="ECO:0000256" key="5">
    <source>
        <dbReference type="ARBA" id="ARBA00023186"/>
    </source>
</evidence>
<keyword evidence="10" id="KW-1185">Reference proteome</keyword>
<dbReference type="Pfam" id="PF00639">
    <property type="entry name" value="Rotamase"/>
    <property type="match status" value="1"/>
</dbReference>
<gene>
    <name evidence="7" type="primary">surA</name>
    <name evidence="9" type="ORF">BOW51_00690</name>
</gene>
<dbReference type="InterPro" id="IPR023034">
    <property type="entry name" value="PPIase_SurA"/>
</dbReference>
<evidence type="ECO:0000256" key="1">
    <source>
        <dbReference type="ARBA" id="ARBA00022729"/>
    </source>
</evidence>
<comment type="catalytic activity">
    <reaction evidence="7">
        <text>[protein]-peptidylproline (omega=180) = [protein]-peptidylproline (omega=0)</text>
        <dbReference type="Rhea" id="RHEA:16237"/>
        <dbReference type="Rhea" id="RHEA-COMP:10747"/>
        <dbReference type="Rhea" id="RHEA-COMP:10748"/>
        <dbReference type="ChEBI" id="CHEBI:83833"/>
        <dbReference type="ChEBI" id="CHEBI:83834"/>
        <dbReference type="EC" id="5.2.1.8"/>
    </reaction>
</comment>
<dbReference type="GO" id="GO:0051082">
    <property type="term" value="F:unfolded protein binding"/>
    <property type="evidence" value="ECO:0007669"/>
    <property type="project" value="UniProtKB-UniRule"/>
</dbReference>
<proteinExistence type="inferred from homology"/>
<dbReference type="GO" id="GO:0006457">
    <property type="term" value="P:protein folding"/>
    <property type="evidence" value="ECO:0007669"/>
    <property type="project" value="UniProtKB-UniRule"/>
</dbReference>
<dbReference type="PANTHER" id="PTHR47637:SF1">
    <property type="entry name" value="CHAPERONE SURA"/>
    <property type="match status" value="1"/>
</dbReference>
<dbReference type="PROSITE" id="PS50198">
    <property type="entry name" value="PPIC_PPIASE_2"/>
    <property type="match status" value="2"/>
</dbReference>
<dbReference type="EC" id="5.2.1.8" evidence="7"/>
<feature type="chain" id="PRO_5013411240" description="Chaperone SurA" evidence="7">
    <location>
        <begin position="20"/>
        <end position="428"/>
    </location>
</feature>
<dbReference type="PROSITE" id="PS01096">
    <property type="entry name" value="PPIC_PPIASE_1"/>
    <property type="match status" value="1"/>
</dbReference>
<dbReference type="GO" id="GO:0043165">
    <property type="term" value="P:Gram-negative-bacterium-type cell outer membrane assembly"/>
    <property type="evidence" value="ECO:0007669"/>
    <property type="project" value="InterPro"/>
</dbReference>
<evidence type="ECO:0000256" key="7">
    <source>
        <dbReference type="HAMAP-Rule" id="MF_01183"/>
    </source>
</evidence>
<dbReference type="InterPro" id="IPR000297">
    <property type="entry name" value="PPIase_PpiC"/>
</dbReference>
<accession>A0A1T2KY88</accession>
<dbReference type="GO" id="GO:0030288">
    <property type="term" value="C:outer membrane-bounded periplasmic space"/>
    <property type="evidence" value="ECO:0007669"/>
    <property type="project" value="InterPro"/>
</dbReference>
<dbReference type="InterPro" id="IPR050280">
    <property type="entry name" value="OMP_Chaperone_SurA"/>
</dbReference>
<evidence type="ECO:0000313" key="9">
    <source>
        <dbReference type="EMBL" id="OOZ37827.1"/>
    </source>
</evidence>
<dbReference type="GO" id="GO:0042277">
    <property type="term" value="F:peptide binding"/>
    <property type="evidence" value="ECO:0007669"/>
    <property type="project" value="InterPro"/>
</dbReference>
<dbReference type="PANTHER" id="PTHR47637">
    <property type="entry name" value="CHAPERONE SURA"/>
    <property type="match status" value="1"/>
</dbReference>
<name>A0A1T2KY88_9GAMM</name>
<sequence length="428" mass="48501" precursor="true">MGAMLLGLALFSVFQTPFAAQVEAVDRIVAVVDDDVVVKSELEREFATIVSQLRQQTTKLPPRNVLERQVLERLILKKLQLAAAERAGITIGEDLLAQTVGNIARNNDLTLREFRQVLEQGGISFASYREGVRNEMIIRRLREQEIRRRIRITDQEVAAFIARLGSTLSERSAYRLFHILISTPEGASAEQLGSARNKAAGLVQQLRSGNDFRTLALTESDGRQALEGGDLGWRPANQLPTLFVDRVQTMEKGEISDPIRTPSGYHIIKLEDYKGGDRHIIEQSHVRHILINTNEITSDQNARIRLEQLKQRIDGGDDFAALARSHSDDKSSAIKGGDLGWTSPGDLLPRFEEEINKLPPKQVSEPFRTEFGWHLAEVLDRRQHDSTREVQKAEARKAIQKRKMSEETELYLRRLRDEAYVDIRLEDL</sequence>
<feature type="signal peptide" evidence="7">
    <location>
        <begin position="1"/>
        <end position="19"/>
    </location>
</feature>
<comment type="subcellular location">
    <subcellularLocation>
        <location evidence="7">Periplasm</location>
    </subcellularLocation>
    <text evidence="7">Is capable of associating with the outer membrane.</text>
</comment>
<keyword evidence="6 7" id="KW-0413">Isomerase</keyword>
<dbReference type="Pfam" id="PF09312">
    <property type="entry name" value="SurA_N"/>
    <property type="match status" value="1"/>
</dbReference>
<feature type="domain" description="PpiC" evidence="8">
    <location>
        <begin position="281"/>
        <end position="380"/>
    </location>
</feature>
<keyword evidence="1 7" id="KW-0732">Signal</keyword>
<dbReference type="InterPro" id="IPR027304">
    <property type="entry name" value="Trigger_fact/SurA_dom_sf"/>
</dbReference>
<dbReference type="EMBL" id="MPRJ01000002">
    <property type="protein sequence ID" value="OOZ37827.1"/>
    <property type="molecule type" value="Genomic_DNA"/>
</dbReference>
<dbReference type="Gene3D" id="3.10.50.40">
    <property type="match status" value="2"/>
</dbReference>
<evidence type="ECO:0000256" key="3">
    <source>
        <dbReference type="ARBA" id="ARBA00022764"/>
    </source>
</evidence>
<reference evidence="9 10" key="1">
    <citation type="submission" date="2016-11" db="EMBL/GenBank/DDBJ databases">
        <title>Mixed transmission modes and dynamic genome evolution in an obligate animal-bacterial symbiosis.</title>
        <authorList>
            <person name="Russell S.L."/>
            <person name="Corbett-Detig R.B."/>
            <person name="Cavanaugh C.M."/>
        </authorList>
    </citation>
    <scope>NUCLEOTIDE SEQUENCE [LARGE SCALE GENOMIC DNA]</scope>
    <source>
        <strain evidence="9">Se-Cadez</strain>
    </source>
</reference>
<dbReference type="GO" id="GO:0050821">
    <property type="term" value="P:protein stabilization"/>
    <property type="evidence" value="ECO:0007669"/>
    <property type="project" value="InterPro"/>
</dbReference>
<dbReference type="Pfam" id="PF13616">
    <property type="entry name" value="Rotamase_3"/>
    <property type="match status" value="1"/>
</dbReference>
<dbReference type="InterPro" id="IPR046357">
    <property type="entry name" value="PPIase_dom_sf"/>
</dbReference>
<dbReference type="HAMAP" id="MF_01183">
    <property type="entry name" value="Chaperone_SurA"/>
    <property type="match status" value="1"/>
</dbReference>
<evidence type="ECO:0000256" key="4">
    <source>
        <dbReference type="ARBA" id="ARBA00023110"/>
    </source>
</evidence>